<dbReference type="GO" id="GO:0005886">
    <property type="term" value="C:plasma membrane"/>
    <property type="evidence" value="ECO:0007669"/>
    <property type="project" value="InterPro"/>
</dbReference>
<dbReference type="WBParaSite" id="ASIM_0000451101-mRNA-1">
    <property type="protein sequence ID" value="ASIM_0000451101-mRNA-1"/>
    <property type="gene ID" value="ASIM_0000451101"/>
</dbReference>
<keyword evidence="1" id="KW-0812">Transmembrane</keyword>
<reference evidence="4" key="1">
    <citation type="submission" date="2017-02" db="UniProtKB">
        <authorList>
            <consortium name="WormBaseParasite"/>
        </authorList>
    </citation>
    <scope>IDENTIFICATION</scope>
</reference>
<proteinExistence type="predicted"/>
<evidence type="ECO:0000313" key="3">
    <source>
        <dbReference type="Proteomes" id="UP000267096"/>
    </source>
</evidence>
<dbReference type="PANTHER" id="PTHR23302:SF40">
    <property type="entry name" value="TRANSMEMBRANE CHANNEL-LIKE PROTEIN"/>
    <property type="match status" value="1"/>
</dbReference>
<feature type="transmembrane region" description="Helical" evidence="1">
    <location>
        <begin position="76"/>
        <end position="98"/>
    </location>
</feature>
<dbReference type="PANTHER" id="PTHR23302">
    <property type="entry name" value="TRANSMEMBRANE CHANNEL-RELATED"/>
    <property type="match status" value="1"/>
</dbReference>
<dbReference type="EMBL" id="UYRR01007429">
    <property type="protein sequence ID" value="VDK23600.1"/>
    <property type="molecule type" value="Genomic_DNA"/>
</dbReference>
<dbReference type="InterPro" id="IPR038900">
    <property type="entry name" value="TMC"/>
</dbReference>
<keyword evidence="3" id="KW-1185">Reference proteome</keyword>
<keyword evidence="1" id="KW-0472">Membrane</keyword>
<evidence type="ECO:0000313" key="2">
    <source>
        <dbReference type="EMBL" id="VDK23600.1"/>
    </source>
</evidence>
<gene>
    <name evidence="2" type="ORF">ASIM_LOCUS4324</name>
</gene>
<sequence length="127" mass="14811">MVRFYCRMASNARNSKLSGGKTEQYVFNWKLFTGWDYTIGNPETATNVVMANVNKFREVIAEYNVNMKKKFDCLQFSLRIFANILVFLLQAGSVWAILEVSQITDKTTFIERVRFYSNLLQHEKSCI</sequence>
<evidence type="ECO:0000313" key="4">
    <source>
        <dbReference type="WBParaSite" id="ASIM_0000451101-mRNA-1"/>
    </source>
</evidence>
<reference evidence="2 3" key="2">
    <citation type="submission" date="2018-11" db="EMBL/GenBank/DDBJ databases">
        <authorList>
            <consortium name="Pathogen Informatics"/>
        </authorList>
    </citation>
    <scope>NUCLEOTIDE SEQUENCE [LARGE SCALE GENOMIC DNA]</scope>
</reference>
<dbReference type="Proteomes" id="UP000267096">
    <property type="component" value="Unassembled WGS sequence"/>
</dbReference>
<dbReference type="AlphaFoldDB" id="A0A0M3JA91"/>
<keyword evidence="1" id="KW-1133">Transmembrane helix</keyword>
<evidence type="ECO:0000256" key="1">
    <source>
        <dbReference type="SAM" id="Phobius"/>
    </source>
</evidence>
<dbReference type="OrthoDB" id="5839638at2759"/>
<dbReference type="GO" id="GO:0008381">
    <property type="term" value="F:mechanosensitive monoatomic ion channel activity"/>
    <property type="evidence" value="ECO:0007669"/>
    <property type="project" value="TreeGrafter"/>
</dbReference>
<protein>
    <submittedName>
        <fullName evidence="4">Transmembrane channel-like protein 2 (inferred by orthology to a C. elegans protein)</fullName>
    </submittedName>
</protein>
<accession>A0A0M3JA91</accession>
<name>A0A0M3JA91_ANISI</name>
<organism evidence="4">
    <name type="scientific">Anisakis simplex</name>
    <name type="common">Herring worm</name>
    <dbReference type="NCBI Taxonomy" id="6269"/>
    <lineage>
        <taxon>Eukaryota</taxon>
        <taxon>Metazoa</taxon>
        <taxon>Ecdysozoa</taxon>
        <taxon>Nematoda</taxon>
        <taxon>Chromadorea</taxon>
        <taxon>Rhabditida</taxon>
        <taxon>Spirurina</taxon>
        <taxon>Ascaridomorpha</taxon>
        <taxon>Ascaridoidea</taxon>
        <taxon>Anisakidae</taxon>
        <taxon>Anisakis</taxon>
        <taxon>Anisakis simplex complex</taxon>
    </lineage>
</organism>